<sequence length="167" mass="18423">MYFWLSLLSVYTGLVLFSALVVALPPRILPGSRIQPDNLYALPPPLPKEILAVISGPTTLKKTAPQSSNSVQSSVHHTAPNSSTGPRIVNPPMKMYSKVEYSNYDYHTDSHNVQCFNTPRPDASCCNDVGCAADSGPRDVNLRCRQLDSKKFGQSVHQQFCIREGYP</sequence>
<dbReference type="Proteomes" id="UP001498398">
    <property type="component" value="Unassembled WGS sequence"/>
</dbReference>
<feature type="region of interest" description="Disordered" evidence="1">
    <location>
        <begin position="61"/>
        <end position="89"/>
    </location>
</feature>
<name>A0ABR1JKV4_9AGAR</name>
<evidence type="ECO:0000313" key="3">
    <source>
        <dbReference type="Proteomes" id="UP001498398"/>
    </source>
</evidence>
<proteinExistence type="predicted"/>
<feature type="compositionally biased region" description="Low complexity" evidence="1">
    <location>
        <begin position="66"/>
        <end position="77"/>
    </location>
</feature>
<evidence type="ECO:0000313" key="2">
    <source>
        <dbReference type="EMBL" id="KAK7461095.1"/>
    </source>
</evidence>
<organism evidence="2 3">
    <name type="scientific">Marasmiellus scandens</name>
    <dbReference type="NCBI Taxonomy" id="2682957"/>
    <lineage>
        <taxon>Eukaryota</taxon>
        <taxon>Fungi</taxon>
        <taxon>Dikarya</taxon>
        <taxon>Basidiomycota</taxon>
        <taxon>Agaricomycotina</taxon>
        <taxon>Agaricomycetes</taxon>
        <taxon>Agaricomycetidae</taxon>
        <taxon>Agaricales</taxon>
        <taxon>Marasmiineae</taxon>
        <taxon>Omphalotaceae</taxon>
        <taxon>Marasmiellus</taxon>
    </lineage>
</organism>
<protein>
    <recommendedName>
        <fullName evidence="4">Secreted protein</fullName>
    </recommendedName>
</protein>
<keyword evidence="3" id="KW-1185">Reference proteome</keyword>
<evidence type="ECO:0008006" key="4">
    <source>
        <dbReference type="Google" id="ProtNLM"/>
    </source>
</evidence>
<dbReference type="EMBL" id="JBANRG010000014">
    <property type="protein sequence ID" value="KAK7461095.1"/>
    <property type="molecule type" value="Genomic_DNA"/>
</dbReference>
<accession>A0ABR1JKV4</accession>
<gene>
    <name evidence="2" type="ORF">VKT23_009024</name>
</gene>
<reference evidence="2 3" key="1">
    <citation type="submission" date="2024-01" db="EMBL/GenBank/DDBJ databases">
        <title>A draft genome for the cacao thread blight pathogen Marasmiellus scandens.</title>
        <authorList>
            <person name="Baruah I.K."/>
            <person name="Leung J."/>
            <person name="Bukari Y."/>
            <person name="Amoako-Attah I."/>
            <person name="Meinhardt L.W."/>
            <person name="Bailey B.A."/>
            <person name="Cohen S.P."/>
        </authorList>
    </citation>
    <scope>NUCLEOTIDE SEQUENCE [LARGE SCALE GENOMIC DNA]</scope>
    <source>
        <strain evidence="2 3">GH-19</strain>
    </source>
</reference>
<comment type="caution">
    <text evidence="2">The sequence shown here is derived from an EMBL/GenBank/DDBJ whole genome shotgun (WGS) entry which is preliminary data.</text>
</comment>
<evidence type="ECO:0000256" key="1">
    <source>
        <dbReference type="SAM" id="MobiDB-lite"/>
    </source>
</evidence>